<evidence type="ECO:0000256" key="5">
    <source>
        <dbReference type="ARBA" id="ARBA00022643"/>
    </source>
</evidence>
<dbReference type="AlphaFoldDB" id="A0A9Q2X1Y8"/>
<organism evidence="12 13">
    <name type="scientific">Thomasclavelia ramosa</name>
    <dbReference type="NCBI Taxonomy" id="1547"/>
    <lineage>
        <taxon>Bacteria</taxon>
        <taxon>Bacillati</taxon>
        <taxon>Bacillota</taxon>
        <taxon>Erysipelotrichia</taxon>
        <taxon>Erysipelotrichales</taxon>
        <taxon>Coprobacillaceae</taxon>
        <taxon>Thomasclavelia</taxon>
    </lineage>
</organism>
<comment type="cofactor">
    <cofactor evidence="1">
        <name>FMN</name>
        <dbReference type="ChEBI" id="CHEBI:58210"/>
    </cofactor>
</comment>
<evidence type="ECO:0000256" key="6">
    <source>
        <dbReference type="ARBA" id="ARBA00022723"/>
    </source>
</evidence>
<dbReference type="PRINTS" id="PR00368">
    <property type="entry name" value="FADPNR"/>
</dbReference>
<dbReference type="GO" id="GO:0016491">
    <property type="term" value="F:oxidoreductase activity"/>
    <property type="evidence" value="ECO:0007669"/>
    <property type="project" value="UniProtKB-KW"/>
</dbReference>
<feature type="domain" description="FAD/NAD(P)-binding" evidence="11">
    <location>
        <begin position="407"/>
        <end position="634"/>
    </location>
</feature>
<comment type="similarity">
    <text evidence="3">In the N-terminal section; belongs to the NADH:flavin oxidoreductase/NADH oxidase family.</text>
</comment>
<evidence type="ECO:0000256" key="1">
    <source>
        <dbReference type="ARBA" id="ARBA00001917"/>
    </source>
</evidence>
<evidence type="ECO:0000313" key="13">
    <source>
        <dbReference type="Proteomes" id="UP001211987"/>
    </source>
</evidence>
<dbReference type="InterPro" id="IPR051793">
    <property type="entry name" value="NADH:flavin_oxidoreductase"/>
</dbReference>
<comment type="caution">
    <text evidence="12">The sequence shown here is derived from an EMBL/GenBank/DDBJ whole genome shotgun (WGS) entry which is preliminary data.</text>
</comment>
<dbReference type="Proteomes" id="UP001211987">
    <property type="component" value="Unassembled WGS sequence"/>
</dbReference>
<evidence type="ECO:0000256" key="3">
    <source>
        <dbReference type="ARBA" id="ARBA00011048"/>
    </source>
</evidence>
<dbReference type="GO" id="GO:0046872">
    <property type="term" value="F:metal ion binding"/>
    <property type="evidence" value="ECO:0007669"/>
    <property type="project" value="UniProtKB-KW"/>
</dbReference>
<dbReference type="InterPro" id="IPR036188">
    <property type="entry name" value="FAD/NAD-bd_sf"/>
</dbReference>
<feature type="domain" description="NADH:flavin oxidoreductase/NADH oxidase N-terminal" evidence="10">
    <location>
        <begin position="8"/>
        <end position="360"/>
    </location>
</feature>
<keyword evidence="7" id="KW-0560">Oxidoreductase</keyword>
<accession>A0A9Q2X1Y8</accession>
<dbReference type="InterPro" id="IPR023753">
    <property type="entry name" value="FAD/NAD-binding_dom"/>
</dbReference>
<keyword evidence="6" id="KW-0479">Metal-binding</keyword>
<evidence type="ECO:0000256" key="9">
    <source>
        <dbReference type="ARBA" id="ARBA00023014"/>
    </source>
</evidence>
<evidence type="ECO:0000256" key="4">
    <source>
        <dbReference type="ARBA" id="ARBA00022630"/>
    </source>
</evidence>
<gene>
    <name evidence="12" type="ORF">PM738_05225</name>
</gene>
<evidence type="ECO:0000256" key="8">
    <source>
        <dbReference type="ARBA" id="ARBA00023004"/>
    </source>
</evidence>
<keyword evidence="9" id="KW-0411">Iron-sulfur</keyword>
<dbReference type="InterPro" id="IPR001155">
    <property type="entry name" value="OxRdtase_FMN_N"/>
</dbReference>
<keyword evidence="8" id="KW-0408">Iron</keyword>
<dbReference type="InterPro" id="IPR013785">
    <property type="entry name" value="Aldolase_TIM"/>
</dbReference>
<name>A0A9Q2X1Y8_9FIRM</name>
<dbReference type="SUPFAM" id="SSF51395">
    <property type="entry name" value="FMN-linked oxidoreductases"/>
    <property type="match status" value="1"/>
</dbReference>
<proteinExistence type="inferred from homology"/>
<dbReference type="Pfam" id="PF07992">
    <property type="entry name" value="Pyr_redox_2"/>
    <property type="match status" value="1"/>
</dbReference>
<dbReference type="Pfam" id="PF00724">
    <property type="entry name" value="Oxidored_FMN"/>
    <property type="match status" value="1"/>
</dbReference>
<dbReference type="Gene3D" id="3.20.20.70">
    <property type="entry name" value="Aldolase class I"/>
    <property type="match status" value="1"/>
</dbReference>
<evidence type="ECO:0000256" key="2">
    <source>
        <dbReference type="ARBA" id="ARBA00001966"/>
    </source>
</evidence>
<evidence type="ECO:0000313" key="12">
    <source>
        <dbReference type="EMBL" id="MDB7083197.1"/>
    </source>
</evidence>
<dbReference type="Gene3D" id="3.50.50.60">
    <property type="entry name" value="FAD/NAD(P)-binding domain"/>
    <property type="match status" value="1"/>
</dbReference>
<protein>
    <submittedName>
        <fullName evidence="12">FAD-dependent oxidoreductase</fullName>
    </submittedName>
</protein>
<evidence type="ECO:0000259" key="10">
    <source>
        <dbReference type="Pfam" id="PF00724"/>
    </source>
</evidence>
<sequence>MKSIYEPLFEPLKIGDVEVKNKFFMAPMATIVDVDEDYCYTQQSIDYYVERAKGGVGLIITGANWVENDVEPHARCSFPCPNMLPLKYEHKAKEMTDRTHAFGTKIFLQLTAGLGRSALPNFVDMKDFVAPSPTTNRWIPNAPCRELTTEEIEHIIEKFGDAAVIAKNSGFDGVEIHAVHEGYLLDCFTMTLFNQRTDKYGGDLKGRLRFATEIVETIKNKCGKDFPVILRFSIKSYIKQLRQGGLPGEDFKELGRDIDEAIEAVKILQEAGYDAFDADAGTYDSWYWAHPPMYFEKGMYLPLVEKIRDAAKVPLLIAGRMDDPKMAVDALNKGTIDGVGLGRPLLSDPDYVNKLKDGLEALIRPCLGCHDGCFGRLLQSGLGSCAVNPECGREDTVGVAPAFVKKNVVIVGGGPAGLEAARVSALRGHKVTLFEATDRLGGELLVGGMPKFKEDDLALASYYTNELERLGVDVKLNTLADEAAIDALKPDSLFICEGSIPVIPPIDGVENAVLANEVLTNKVAAKDNVVVIGGGLVGCELALHLAQNGKKVTIIEALPDILKSGIALPPMNEWMLRDLLAFNNVRIVGNAKVSKIGNQEIKVLQDNNEETIATEQTIVAVGYKSKHDLFDKLKNKYTYVYNLGDSKEVRNIRGAIWDAYEVARNL</sequence>
<dbReference type="Gene3D" id="3.40.50.720">
    <property type="entry name" value="NAD(P)-binding Rossmann-like Domain"/>
    <property type="match status" value="1"/>
</dbReference>
<dbReference type="GO" id="GO:0010181">
    <property type="term" value="F:FMN binding"/>
    <property type="evidence" value="ECO:0007669"/>
    <property type="project" value="InterPro"/>
</dbReference>
<keyword evidence="4" id="KW-0285">Flavoprotein</keyword>
<evidence type="ECO:0000259" key="11">
    <source>
        <dbReference type="Pfam" id="PF07992"/>
    </source>
</evidence>
<dbReference type="PANTHER" id="PTHR42917">
    <property type="entry name" value="2,4-DIENOYL-COA REDUCTASE"/>
    <property type="match status" value="1"/>
</dbReference>
<dbReference type="RefSeq" id="WP_003535908.1">
    <property type="nucleotide sequence ID" value="NZ_CAACVM010000027.1"/>
</dbReference>
<keyword evidence="5" id="KW-0288">FMN</keyword>
<dbReference type="EMBL" id="JAQLKE010000006">
    <property type="protein sequence ID" value="MDB7083197.1"/>
    <property type="molecule type" value="Genomic_DNA"/>
</dbReference>
<dbReference type="GO" id="GO:0051536">
    <property type="term" value="F:iron-sulfur cluster binding"/>
    <property type="evidence" value="ECO:0007669"/>
    <property type="project" value="UniProtKB-KW"/>
</dbReference>
<dbReference type="PANTHER" id="PTHR42917:SF2">
    <property type="entry name" value="2,4-DIENOYL-COA REDUCTASE [(2E)-ENOYL-COA-PRODUCING]"/>
    <property type="match status" value="1"/>
</dbReference>
<dbReference type="SUPFAM" id="SSF51905">
    <property type="entry name" value="FAD/NAD(P)-binding domain"/>
    <property type="match status" value="1"/>
</dbReference>
<reference evidence="12" key="1">
    <citation type="submission" date="2023-01" db="EMBL/GenBank/DDBJ databases">
        <title>Human gut microbiome strain richness.</title>
        <authorList>
            <person name="Chen-Liaw A."/>
        </authorList>
    </citation>
    <scope>NUCLEOTIDE SEQUENCE</scope>
    <source>
        <strain evidence="12">1001217st2_G6_1001217B_191108</strain>
    </source>
</reference>
<evidence type="ECO:0000256" key="7">
    <source>
        <dbReference type="ARBA" id="ARBA00023002"/>
    </source>
</evidence>
<comment type="cofactor">
    <cofactor evidence="2">
        <name>[4Fe-4S] cluster</name>
        <dbReference type="ChEBI" id="CHEBI:49883"/>
    </cofactor>
</comment>